<evidence type="ECO:0000313" key="2">
    <source>
        <dbReference type="EMBL" id="THH04429.1"/>
    </source>
</evidence>
<organism evidence="2 3">
    <name type="scientific">Bondarzewia mesenterica</name>
    <dbReference type="NCBI Taxonomy" id="1095465"/>
    <lineage>
        <taxon>Eukaryota</taxon>
        <taxon>Fungi</taxon>
        <taxon>Dikarya</taxon>
        <taxon>Basidiomycota</taxon>
        <taxon>Agaricomycotina</taxon>
        <taxon>Agaricomycetes</taxon>
        <taxon>Russulales</taxon>
        <taxon>Bondarzewiaceae</taxon>
        <taxon>Bondarzewia</taxon>
    </lineage>
</organism>
<evidence type="ECO:0000313" key="3">
    <source>
        <dbReference type="Proteomes" id="UP000310158"/>
    </source>
</evidence>
<feature type="region of interest" description="Disordered" evidence="1">
    <location>
        <begin position="353"/>
        <end position="411"/>
    </location>
</feature>
<evidence type="ECO:0008006" key="4">
    <source>
        <dbReference type="Google" id="ProtNLM"/>
    </source>
</evidence>
<evidence type="ECO:0000256" key="1">
    <source>
        <dbReference type="SAM" id="MobiDB-lite"/>
    </source>
</evidence>
<keyword evidence="3" id="KW-1185">Reference proteome</keyword>
<accession>A0A4S4KZN4</accession>
<gene>
    <name evidence="2" type="ORF">EW146_g10179</name>
</gene>
<comment type="caution">
    <text evidence="2">The sequence shown here is derived from an EMBL/GenBank/DDBJ whole genome shotgun (WGS) entry which is preliminary data.</text>
</comment>
<feature type="compositionally biased region" description="Low complexity" evidence="1">
    <location>
        <begin position="391"/>
        <end position="403"/>
    </location>
</feature>
<dbReference type="OrthoDB" id="3353982at2759"/>
<proteinExistence type="predicted"/>
<dbReference type="AlphaFoldDB" id="A0A4S4KZN4"/>
<reference evidence="2 3" key="1">
    <citation type="submission" date="2019-02" db="EMBL/GenBank/DDBJ databases">
        <title>Genome sequencing of the rare red list fungi Bondarzewia mesenterica.</title>
        <authorList>
            <person name="Buettner E."/>
            <person name="Kellner H."/>
        </authorList>
    </citation>
    <scope>NUCLEOTIDE SEQUENCE [LARGE SCALE GENOMIC DNA]</scope>
    <source>
        <strain evidence="2 3">DSM 108281</strain>
    </source>
</reference>
<dbReference type="SUPFAM" id="SSF52047">
    <property type="entry name" value="RNI-like"/>
    <property type="match status" value="1"/>
</dbReference>
<dbReference type="EMBL" id="SGPL01001160">
    <property type="protein sequence ID" value="THH04429.1"/>
    <property type="molecule type" value="Genomic_DNA"/>
</dbReference>
<sequence>MMQDQRSPAEYAQITETPNPNLGLGLWTRMSQNPRSLANLPPELYTAILDFIPSIELQYATLSLRRALPFSPVPEYHMFYHVRLTNAKNVVLFLKRIRGAKDCVSLTKKFSMEAWEVDADVVINVIRMLPNLIWLSLFVGCNFAPEHMEELFEKPMISLKFLSLRFRPYVKKVTYYQFLKGAYFDSTVQALAKWPANDLASLSIIQDPLDPTYARTLNFAQPLRLNNYRLRIPSRQVGPFIHGQPGALPGVDFLDLSTCNISERDVEAILGRFDGLKHLVLDYCSLLRGEPREGEWASFGKVCALARVRRVRDRETKLKAWLQAQYVAALQEQTAMNETPEAVPGAEAVLAETPRPSRRRGGRRGLATATISLREREPAPARSSTLHDLRTSTPSTSSAPSMSHYAVPPPPRVRILPTLPALRTLTLTTTAPVKPARHAQLRAEFERGWAMGVLQLTGMRNRLRTSWRNET</sequence>
<protein>
    <recommendedName>
        <fullName evidence="4">F-box domain-containing protein</fullName>
    </recommendedName>
</protein>
<dbReference type="Proteomes" id="UP000310158">
    <property type="component" value="Unassembled WGS sequence"/>
</dbReference>
<feature type="non-terminal residue" evidence="2">
    <location>
        <position position="471"/>
    </location>
</feature>
<name>A0A4S4KZN4_9AGAM</name>
<feature type="compositionally biased region" description="Basic and acidic residues" evidence="1">
    <location>
        <begin position="373"/>
        <end position="390"/>
    </location>
</feature>